<evidence type="ECO:0000256" key="15">
    <source>
        <dbReference type="ARBA" id="ARBA00031446"/>
    </source>
</evidence>
<keyword evidence="19" id="KW-1185">Reference proteome</keyword>
<evidence type="ECO:0000256" key="17">
    <source>
        <dbReference type="HAMAP-Rule" id="MF_02089"/>
    </source>
</evidence>
<comment type="similarity">
    <text evidence="3 17">Belongs to the QueH family.</text>
</comment>
<gene>
    <name evidence="17" type="primary">queH</name>
    <name evidence="18" type="ORF">ACCQ42_00140</name>
</gene>
<comment type="catalytic activity">
    <reaction evidence="16 17">
        <text>epoxyqueuosine(34) in tRNA + AH2 = queuosine(34) in tRNA + A + H2O</text>
        <dbReference type="Rhea" id="RHEA:32159"/>
        <dbReference type="Rhea" id="RHEA-COMP:18571"/>
        <dbReference type="Rhea" id="RHEA-COMP:18582"/>
        <dbReference type="ChEBI" id="CHEBI:13193"/>
        <dbReference type="ChEBI" id="CHEBI:15377"/>
        <dbReference type="ChEBI" id="CHEBI:17499"/>
        <dbReference type="ChEBI" id="CHEBI:194431"/>
        <dbReference type="ChEBI" id="CHEBI:194443"/>
        <dbReference type="EC" id="1.17.99.6"/>
    </reaction>
</comment>
<dbReference type="InterPro" id="IPR003828">
    <property type="entry name" value="QueH"/>
</dbReference>
<keyword evidence="6 17" id="KW-0004">4Fe-4S</keyword>
<dbReference type="Proteomes" id="UP001637994">
    <property type="component" value="Unassembled WGS sequence"/>
</dbReference>
<dbReference type="PANTHER" id="PTHR36701:SF1">
    <property type="entry name" value="EPOXYQUEUOSINE REDUCTASE QUEH"/>
    <property type="match status" value="1"/>
</dbReference>
<dbReference type="EC" id="1.17.99.6" evidence="4 17"/>
<evidence type="ECO:0000256" key="16">
    <source>
        <dbReference type="ARBA" id="ARBA00047415"/>
    </source>
</evidence>
<keyword evidence="9 17" id="KW-0671">Queuosine biosynthesis</keyword>
<sequence>MNKINYDRVMEDIIKKIDEEGRRPRLLLQVCCGPCSTQVIERLRDHFDMDLYFYNPMIYPRAELDKRAENLEKVAEKSHFDGRVIIPANDMEDFKFVAEKRKDDREFGDACYDCYELRLDKTARYAKDMGYEYFTTSLSISPYKNAQWLNEIGARLEEALGIKYLYADFKKKDGYKKSIELSKEYDIYRQEYCGCIFSKREAEEKLNSC</sequence>
<name>A0ABW9MDM8_9FIRM</name>
<dbReference type="PANTHER" id="PTHR36701">
    <property type="entry name" value="EPOXYQUEUOSINE REDUCTASE QUEH"/>
    <property type="match status" value="1"/>
</dbReference>
<evidence type="ECO:0000313" key="19">
    <source>
        <dbReference type="Proteomes" id="UP001637994"/>
    </source>
</evidence>
<organism evidence="18 19">
    <name type="scientific">Anaerococcus kampingae</name>
    <dbReference type="NCBI Taxonomy" id="3115614"/>
    <lineage>
        <taxon>Bacteria</taxon>
        <taxon>Bacillati</taxon>
        <taxon>Bacillota</taxon>
        <taxon>Tissierellia</taxon>
        <taxon>Tissierellales</taxon>
        <taxon>Peptoniphilaceae</taxon>
        <taxon>Anaerococcus</taxon>
    </lineage>
</organism>
<reference evidence="18 19" key="1">
    <citation type="journal article" date="2025" name="Anaerobe">
        <title>Description of Anaerococcus kampingiae sp. nov., Anaerococcus groningensis sp. nov., Anaerococcus martiniensis sp. nov., and Anaerococcus cruorum sp. nov., isolated from human clinical specimens.</title>
        <authorList>
            <person name="Boiten K.E."/>
            <person name="Meijer J."/>
            <person name="van Wezel E.M."/>
            <person name="Veloo A.C.M."/>
        </authorList>
    </citation>
    <scope>NUCLEOTIDE SEQUENCE [LARGE SCALE GENOMIC DNA]</scope>
    <source>
        <strain evidence="18 19">ENR0874</strain>
    </source>
</reference>
<evidence type="ECO:0000256" key="13">
    <source>
        <dbReference type="ARBA" id="ARBA00023157"/>
    </source>
</evidence>
<evidence type="ECO:0000256" key="8">
    <source>
        <dbReference type="ARBA" id="ARBA00022723"/>
    </source>
</evidence>
<evidence type="ECO:0000256" key="11">
    <source>
        <dbReference type="ARBA" id="ARBA00023004"/>
    </source>
</evidence>
<feature type="binding site" evidence="17">
    <location>
        <position position="111"/>
    </location>
    <ligand>
        <name>[4Fe-4S] cluster</name>
        <dbReference type="ChEBI" id="CHEBI:49883"/>
    </ligand>
</feature>
<evidence type="ECO:0000256" key="4">
    <source>
        <dbReference type="ARBA" id="ARBA00012622"/>
    </source>
</evidence>
<dbReference type="HAMAP" id="MF_02089">
    <property type="entry name" value="QueH"/>
    <property type="match status" value="1"/>
</dbReference>
<feature type="binding site" evidence="17">
    <location>
        <position position="114"/>
    </location>
    <ligand>
        <name>[4Fe-4S] cluster</name>
        <dbReference type="ChEBI" id="CHEBI:49883"/>
    </ligand>
</feature>
<evidence type="ECO:0000256" key="3">
    <source>
        <dbReference type="ARBA" id="ARBA00008207"/>
    </source>
</evidence>
<comment type="pathway">
    <text evidence="2 17">tRNA modification; tRNA-queuosine biosynthesis.</text>
</comment>
<dbReference type="EMBL" id="JBGMEF010000001">
    <property type="protein sequence ID" value="MFO3666195.1"/>
    <property type="molecule type" value="Genomic_DNA"/>
</dbReference>
<evidence type="ECO:0000256" key="6">
    <source>
        <dbReference type="ARBA" id="ARBA00022485"/>
    </source>
</evidence>
<keyword evidence="12 17" id="KW-0411">Iron-sulfur</keyword>
<feature type="binding site" evidence="17">
    <location>
        <position position="31"/>
    </location>
    <ligand>
        <name>[4Fe-4S] cluster</name>
        <dbReference type="ChEBI" id="CHEBI:49883"/>
    </ligand>
</feature>
<evidence type="ECO:0000256" key="7">
    <source>
        <dbReference type="ARBA" id="ARBA00022694"/>
    </source>
</evidence>
<feature type="binding site" evidence="17">
    <location>
        <position position="32"/>
    </location>
    <ligand>
        <name>[4Fe-4S] cluster</name>
        <dbReference type="ChEBI" id="CHEBI:49883"/>
    </ligand>
</feature>
<keyword evidence="7 17" id="KW-0819">tRNA processing</keyword>
<evidence type="ECO:0000256" key="1">
    <source>
        <dbReference type="ARBA" id="ARBA00002268"/>
    </source>
</evidence>
<dbReference type="Pfam" id="PF02677">
    <property type="entry name" value="QueH"/>
    <property type="match status" value="1"/>
</dbReference>
<evidence type="ECO:0000256" key="5">
    <source>
        <dbReference type="ARBA" id="ARBA00016895"/>
    </source>
</evidence>
<keyword evidence="11 17" id="KW-0408">Iron</keyword>
<keyword evidence="14 17" id="KW-0676">Redox-active center</keyword>
<accession>A0ABW9MDM8</accession>
<feature type="disulfide bond" description="Redox-active" evidence="17">
    <location>
        <begin position="193"/>
        <end position="195"/>
    </location>
</feature>
<comment type="function">
    <text evidence="1 17">Catalyzes the conversion of epoxyqueuosine (oQ) to queuosine (Q), which is a hypermodified base found in the wobble positions of tRNA(Asp), tRNA(Asn), tRNA(His) and tRNA(Tyr).</text>
</comment>
<evidence type="ECO:0000313" key="18">
    <source>
        <dbReference type="EMBL" id="MFO3666195.1"/>
    </source>
</evidence>
<evidence type="ECO:0000256" key="9">
    <source>
        <dbReference type="ARBA" id="ARBA00022785"/>
    </source>
</evidence>
<proteinExistence type="inferred from homology"/>
<evidence type="ECO:0000256" key="2">
    <source>
        <dbReference type="ARBA" id="ARBA00004691"/>
    </source>
</evidence>
<dbReference type="RefSeq" id="WP_265212180.1">
    <property type="nucleotide sequence ID" value="NZ_JBGMEF010000001.1"/>
</dbReference>
<evidence type="ECO:0000256" key="10">
    <source>
        <dbReference type="ARBA" id="ARBA00023002"/>
    </source>
</evidence>
<comment type="caution">
    <text evidence="18">The sequence shown here is derived from an EMBL/GenBank/DDBJ whole genome shotgun (WGS) entry which is preliminary data.</text>
</comment>
<keyword evidence="8 17" id="KW-0479">Metal-binding</keyword>
<keyword evidence="13 17" id="KW-1015">Disulfide bond</keyword>
<evidence type="ECO:0000256" key="12">
    <source>
        <dbReference type="ARBA" id="ARBA00023014"/>
    </source>
</evidence>
<protein>
    <recommendedName>
        <fullName evidence="5 17">Epoxyqueuosine reductase QueH</fullName>
        <ecNumber evidence="4 17">1.17.99.6</ecNumber>
    </recommendedName>
    <alternativeName>
        <fullName evidence="15 17">Queuosine biosynthesis protein QueH</fullName>
    </alternativeName>
</protein>
<evidence type="ECO:0000256" key="14">
    <source>
        <dbReference type="ARBA" id="ARBA00023284"/>
    </source>
</evidence>
<keyword evidence="10 17" id="KW-0560">Oxidoreductase</keyword>